<reference evidence="3" key="1">
    <citation type="journal article" date="2019" name="Int. J. Syst. Evol. Microbiol.">
        <title>The Global Catalogue of Microorganisms (GCM) 10K type strain sequencing project: providing services to taxonomists for standard genome sequencing and annotation.</title>
        <authorList>
            <consortium name="The Broad Institute Genomics Platform"/>
            <consortium name="The Broad Institute Genome Sequencing Center for Infectious Disease"/>
            <person name="Wu L."/>
            <person name="Ma J."/>
        </authorList>
    </citation>
    <scope>NUCLEOTIDE SEQUENCE [LARGE SCALE GENOMIC DNA]</scope>
    <source>
        <strain evidence="3">JCM 3367</strain>
    </source>
</reference>
<gene>
    <name evidence="2" type="ORF">GCM10010201_03330</name>
</gene>
<name>A0ABP6AAB5_9ACTN</name>
<protein>
    <submittedName>
        <fullName evidence="2">Uncharacterized protein</fullName>
    </submittedName>
</protein>
<feature type="compositionally biased region" description="Low complexity" evidence="1">
    <location>
        <begin position="74"/>
        <end position="90"/>
    </location>
</feature>
<feature type="region of interest" description="Disordered" evidence="1">
    <location>
        <begin position="24"/>
        <end position="97"/>
    </location>
</feature>
<evidence type="ECO:0000313" key="2">
    <source>
        <dbReference type="EMBL" id="GAA2511656.1"/>
    </source>
</evidence>
<sequence>MNVPTKLGLFGAALVVAFGVGAGAGRLVGPVDRPAPAHTGQPPEIPGHTAPPGPHDQPSTQDQPDAHNQPGSHGQPAAAGQAGAAGAAGAPEEEAHR</sequence>
<evidence type="ECO:0000313" key="3">
    <source>
        <dbReference type="Proteomes" id="UP001499978"/>
    </source>
</evidence>
<keyword evidence="3" id="KW-1185">Reference proteome</keyword>
<dbReference type="RefSeq" id="WP_344167065.1">
    <property type="nucleotide sequence ID" value="NZ_BAAARY010000001.1"/>
</dbReference>
<accession>A0ABP6AAB5</accession>
<evidence type="ECO:0000256" key="1">
    <source>
        <dbReference type="SAM" id="MobiDB-lite"/>
    </source>
</evidence>
<comment type="caution">
    <text evidence="2">The sequence shown here is derived from an EMBL/GenBank/DDBJ whole genome shotgun (WGS) entry which is preliminary data.</text>
</comment>
<organism evidence="2 3">
    <name type="scientific">Pilimelia columellifera subsp. columellifera</name>
    <dbReference type="NCBI Taxonomy" id="706583"/>
    <lineage>
        <taxon>Bacteria</taxon>
        <taxon>Bacillati</taxon>
        <taxon>Actinomycetota</taxon>
        <taxon>Actinomycetes</taxon>
        <taxon>Micromonosporales</taxon>
        <taxon>Micromonosporaceae</taxon>
        <taxon>Pilimelia</taxon>
    </lineage>
</organism>
<feature type="compositionally biased region" description="Pro residues" evidence="1">
    <location>
        <begin position="43"/>
        <end position="55"/>
    </location>
</feature>
<proteinExistence type="predicted"/>
<dbReference type="Proteomes" id="UP001499978">
    <property type="component" value="Unassembled WGS sequence"/>
</dbReference>
<dbReference type="EMBL" id="BAAARY010000001">
    <property type="protein sequence ID" value="GAA2511656.1"/>
    <property type="molecule type" value="Genomic_DNA"/>
</dbReference>